<evidence type="ECO:0000256" key="2">
    <source>
        <dbReference type="ARBA" id="ARBA00022801"/>
    </source>
</evidence>
<sequence>MNWLAHAFLSEDHIDFKIGNILADPLKAKIWDDASIHMQNGMQTHVLIDSYTDSHEIVKLSKKRLREKGLLKPVIIDLTYDYFLTKNWDLYSTIPLDEFTQSFYEKANITLDYLPDDAKNVVKNLINRDLLNKYHTLEDLNTSFKRMDLRLSERLLKRESASEYFYDVQINIEELENDFLDFFPQLCEHTKKDLNQEKINHWKI</sequence>
<keyword evidence="2" id="KW-0378">Hydrolase</keyword>
<evidence type="ECO:0000313" key="4">
    <source>
        <dbReference type="EMBL" id="KAB7884522.1"/>
    </source>
</evidence>
<dbReference type="EMBL" id="WFKJ01000072">
    <property type="protein sequence ID" value="KAB7886737.1"/>
    <property type="molecule type" value="Genomic_DNA"/>
</dbReference>
<protein>
    <submittedName>
        <fullName evidence="4">DUF479 domain-containing protein</fullName>
    </submittedName>
</protein>
<dbReference type="PANTHER" id="PTHR38764">
    <property type="entry name" value="ACYL CARRIER PROTEIN PHOSPHODIESTERASE"/>
    <property type="match status" value="1"/>
</dbReference>
<dbReference type="Pfam" id="PF04336">
    <property type="entry name" value="ACP_PD"/>
    <property type="match status" value="1"/>
</dbReference>
<keyword evidence="3" id="KW-0443">Lipid metabolism</keyword>
<keyword evidence="1" id="KW-0444">Lipid biosynthesis</keyword>
<dbReference type="AlphaFoldDB" id="A0A6L4WNG2"/>
<dbReference type="Proteomes" id="UP000461010">
    <property type="component" value="Unassembled WGS sequence"/>
</dbReference>
<dbReference type="Proteomes" id="UP000472839">
    <property type="component" value="Unassembled WGS sequence"/>
</dbReference>
<evidence type="ECO:0000256" key="1">
    <source>
        <dbReference type="ARBA" id="ARBA00022516"/>
    </source>
</evidence>
<evidence type="ECO:0000313" key="7">
    <source>
        <dbReference type="Proteomes" id="UP000472839"/>
    </source>
</evidence>
<reference evidence="6 7" key="1">
    <citation type="submission" date="2019-10" db="EMBL/GenBank/DDBJ databases">
        <title>Poseidonibacter ostreae sp. nov., isolated from the gut of the Ostrea denselamellosa.</title>
        <authorList>
            <person name="Choi A."/>
        </authorList>
    </citation>
    <scope>NUCLEOTIDE SEQUENCE [LARGE SCALE GENOMIC DNA]</scope>
    <source>
        <strain evidence="4 7">SJOD-M-33</strain>
        <strain evidence="5 6">SJOD-M-5</strain>
    </source>
</reference>
<dbReference type="PANTHER" id="PTHR38764:SF1">
    <property type="entry name" value="ACYL CARRIER PROTEIN PHOSPHODIESTERASE"/>
    <property type="match status" value="1"/>
</dbReference>
<evidence type="ECO:0000313" key="5">
    <source>
        <dbReference type="EMBL" id="KAB7886737.1"/>
    </source>
</evidence>
<dbReference type="GO" id="GO:0008770">
    <property type="term" value="F:[acyl-carrier-protein] phosphodiesterase activity"/>
    <property type="evidence" value="ECO:0007669"/>
    <property type="project" value="InterPro"/>
</dbReference>
<comment type="caution">
    <text evidence="4">The sequence shown here is derived from an EMBL/GenBank/DDBJ whole genome shotgun (WGS) entry which is preliminary data.</text>
</comment>
<evidence type="ECO:0000313" key="6">
    <source>
        <dbReference type="Proteomes" id="UP000461010"/>
    </source>
</evidence>
<evidence type="ECO:0000256" key="3">
    <source>
        <dbReference type="ARBA" id="ARBA00023098"/>
    </source>
</evidence>
<name>A0A6L4WNG2_9BACT</name>
<organism evidence="4 7">
    <name type="scientific">Poseidonibacter ostreae</name>
    <dbReference type="NCBI Taxonomy" id="2654171"/>
    <lineage>
        <taxon>Bacteria</taxon>
        <taxon>Pseudomonadati</taxon>
        <taxon>Campylobacterota</taxon>
        <taxon>Epsilonproteobacteria</taxon>
        <taxon>Campylobacterales</taxon>
        <taxon>Arcobacteraceae</taxon>
        <taxon>Poseidonibacter</taxon>
    </lineage>
</organism>
<gene>
    <name evidence="5" type="ORF">GBG18_14445</name>
    <name evidence="4" type="ORF">GBG19_15630</name>
</gene>
<proteinExistence type="predicted"/>
<accession>A0A6L4WNG2</accession>
<dbReference type="RefSeq" id="WP_152192217.1">
    <property type="nucleotide sequence ID" value="NZ_WFKI01000023.1"/>
</dbReference>
<dbReference type="EMBL" id="WFKK01000081">
    <property type="protein sequence ID" value="KAB7884522.1"/>
    <property type="molecule type" value="Genomic_DNA"/>
</dbReference>
<dbReference type="GO" id="GO:0006633">
    <property type="term" value="P:fatty acid biosynthetic process"/>
    <property type="evidence" value="ECO:0007669"/>
    <property type="project" value="InterPro"/>
</dbReference>
<keyword evidence="6" id="KW-1185">Reference proteome</keyword>
<dbReference type="InterPro" id="IPR007431">
    <property type="entry name" value="ACP_PD"/>
</dbReference>